<evidence type="ECO:0000313" key="3">
    <source>
        <dbReference type="EMBL" id="MBD1372907.1"/>
    </source>
</evidence>
<dbReference type="GO" id="GO:0003677">
    <property type="term" value="F:DNA binding"/>
    <property type="evidence" value="ECO:0007669"/>
    <property type="project" value="UniProtKB-KW"/>
</dbReference>
<protein>
    <submittedName>
        <fullName evidence="3">IS200/IS605 family element transposase accessory protein TnpB</fullName>
    </submittedName>
</protein>
<evidence type="ECO:0000259" key="2">
    <source>
        <dbReference type="Pfam" id="PF07282"/>
    </source>
</evidence>
<dbReference type="EMBL" id="JACXAH010000015">
    <property type="protein sequence ID" value="MBD1372907.1"/>
    <property type="molecule type" value="Genomic_DNA"/>
</dbReference>
<reference evidence="3" key="1">
    <citation type="submission" date="2020-09" db="EMBL/GenBank/DDBJ databases">
        <title>A novel bacterium of genus Hazenella, isolated from South China Sea.</title>
        <authorList>
            <person name="Huang H."/>
            <person name="Mo K."/>
            <person name="Hu Y."/>
        </authorList>
    </citation>
    <scope>NUCLEOTIDE SEQUENCE</scope>
    <source>
        <strain evidence="3">IB182357</strain>
    </source>
</reference>
<accession>A0A926NAG3</accession>
<dbReference type="AlphaFoldDB" id="A0A926NAG3"/>
<dbReference type="PANTHER" id="PTHR30405:SF25">
    <property type="entry name" value="RNA-GUIDED DNA ENDONUCLEASE INSQ-RELATED"/>
    <property type="match status" value="1"/>
</dbReference>
<feature type="non-terminal residue" evidence="3">
    <location>
        <position position="1"/>
    </location>
</feature>
<dbReference type="Pfam" id="PF07282">
    <property type="entry name" value="Cas12f1-like_TNB"/>
    <property type="match status" value="1"/>
</dbReference>
<sequence>ANQRKDDAHKISRYLVNHYDMIAYENLNIQGMVKNHHLAKSIVDASWSMLIRFTTYKAEWAGKKVIEVDPYNTSQACSACGQIVKKALKERTHHCVCGYTAHRDVNAARNILQKALGSVRAFVEETAVAAQ</sequence>
<dbReference type="Proteomes" id="UP000661691">
    <property type="component" value="Unassembled WGS sequence"/>
</dbReference>
<organism evidence="3 4">
    <name type="scientific">Polycladospora coralii</name>
    <dbReference type="NCBI Taxonomy" id="2771432"/>
    <lineage>
        <taxon>Bacteria</taxon>
        <taxon>Bacillati</taxon>
        <taxon>Bacillota</taxon>
        <taxon>Bacilli</taxon>
        <taxon>Bacillales</taxon>
        <taxon>Thermoactinomycetaceae</taxon>
        <taxon>Polycladospora</taxon>
    </lineage>
</organism>
<dbReference type="NCBIfam" id="NF040570">
    <property type="entry name" value="guided_TnpB"/>
    <property type="match status" value="1"/>
</dbReference>
<dbReference type="InterPro" id="IPR051399">
    <property type="entry name" value="RNA-guided_DNA_endo/Transpos"/>
</dbReference>
<evidence type="ECO:0000256" key="1">
    <source>
        <dbReference type="ARBA" id="ARBA00023125"/>
    </source>
</evidence>
<name>A0A926NAG3_9BACL</name>
<keyword evidence="1" id="KW-0238">DNA-binding</keyword>
<feature type="domain" description="Cas12f1-like TNB" evidence="2">
    <location>
        <begin position="47"/>
        <end position="111"/>
    </location>
</feature>
<dbReference type="NCBIfam" id="TIGR01766">
    <property type="entry name" value="IS200/IS605 family accessory protein TnpB-like domain"/>
    <property type="match status" value="1"/>
</dbReference>
<dbReference type="InterPro" id="IPR010095">
    <property type="entry name" value="Cas12f1-like_TNB"/>
</dbReference>
<gene>
    <name evidence="3" type="primary">tnpB</name>
    <name evidence="3" type="ORF">IC620_11120</name>
</gene>
<comment type="caution">
    <text evidence="3">The sequence shown here is derived from an EMBL/GenBank/DDBJ whole genome shotgun (WGS) entry which is preliminary data.</text>
</comment>
<dbReference type="RefSeq" id="WP_191142219.1">
    <property type="nucleotide sequence ID" value="NZ_JACXAH010000015.1"/>
</dbReference>
<proteinExistence type="predicted"/>
<keyword evidence="4" id="KW-1185">Reference proteome</keyword>
<evidence type="ECO:0000313" key="4">
    <source>
        <dbReference type="Proteomes" id="UP000661691"/>
    </source>
</evidence>
<dbReference type="PANTHER" id="PTHR30405">
    <property type="entry name" value="TRANSPOSASE"/>
    <property type="match status" value="1"/>
</dbReference>